<accession>A0A1G6BRH5</accession>
<organism evidence="2 3">
    <name type="scientific">Pseudidiomarina indica</name>
    <dbReference type="NCBI Taxonomy" id="1159017"/>
    <lineage>
        <taxon>Bacteria</taxon>
        <taxon>Pseudomonadati</taxon>
        <taxon>Pseudomonadota</taxon>
        <taxon>Gammaproteobacteria</taxon>
        <taxon>Alteromonadales</taxon>
        <taxon>Idiomarinaceae</taxon>
        <taxon>Pseudidiomarina</taxon>
    </lineage>
</organism>
<proteinExistence type="predicted"/>
<dbReference type="OrthoDB" id="5993054at2"/>
<keyword evidence="1" id="KW-0732">Signal</keyword>
<feature type="signal peptide" evidence="1">
    <location>
        <begin position="1"/>
        <end position="23"/>
    </location>
</feature>
<dbReference type="InterPro" id="IPR023614">
    <property type="entry name" value="Porin_dom_sf"/>
</dbReference>
<evidence type="ECO:0000256" key="1">
    <source>
        <dbReference type="SAM" id="SignalP"/>
    </source>
</evidence>
<reference evidence="3" key="1">
    <citation type="submission" date="2016-10" db="EMBL/GenBank/DDBJ databases">
        <authorList>
            <person name="Varghese N."/>
            <person name="Submissions S."/>
        </authorList>
    </citation>
    <scope>NUCLEOTIDE SEQUENCE [LARGE SCALE GENOMIC DNA]</scope>
    <source>
        <strain evidence="3">CGMCC 1.10824</strain>
    </source>
</reference>
<dbReference type="EMBL" id="FMXN01000004">
    <property type="protein sequence ID" value="SDB23221.1"/>
    <property type="molecule type" value="Genomic_DNA"/>
</dbReference>
<dbReference type="Proteomes" id="UP000199626">
    <property type="component" value="Unassembled WGS sequence"/>
</dbReference>
<gene>
    <name evidence="2" type="ORF">SAMN02927930_00881</name>
</gene>
<evidence type="ECO:0000313" key="2">
    <source>
        <dbReference type="EMBL" id="SDB23221.1"/>
    </source>
</evidence>
<evidence type="ECO:0000313" key="3">
    <source>
        <dbReference type="Proteomes" id="UP000199626"/>
    </source>
</evidence>
<dbReference type="Gene3D" id="2.40.160.10">
    <property type="entry name" value="Porin"/>
    <property type="match status" value="1"/>
</dbReference>
<feature type="chain" id="PRO_5011585505" description="Phosphate-selective porin O and P" evidence="1">
    <location>
        <begin position="24"/>
        <end position="336"/>
    </location>
</feature>
<sequence length="336" mass="38564">MKTNHQFVIGALAMMAVSTPAFADDAGTKISGQVFANFSNIQIDDQRNDNEGWQPDLKRFYINLDHRFNEDWSLKITTDVQWQRQQDPTDVWFRHAYLQRRWDNGYYLKLGVAELPWIDYIAQRVGYRYVDASLNPKNQLASPTDLGVHVGHKGERFSYSVAMVTGAGFKKPAVAEQVDIEAAAIWHISPSLDLATGWYEGARALDKNDALEKLHNAQRWNMALSYRSKGKRLGVEYAYNDNWKQVTSLAEDASDGWSIWGSYPIADDYSAFIRYDVVHPSRRLNPELKQDYWQLGVDWQALPGLTLALVAKQSETTDFTLDRTQNEVGVWAMWNW</sequence>
<dbReference type="SUPFAM" id="SSF56935">
    <property type="entry name" value="Porins"/>
    <property type="match status" value="1"/>
</dbReference>
<dbReference type="STRING" id="1159017.SAMN02927930_00881"/>
<dbReference type="AlphaFoldDB" id="A0A1G6BRH5"/>
<keyword evidence="3" id="KW-1185">Reference proteome</keyword>
<evidence type="ECO:0008006" key="4">
    <source>
        <dbReference type="Google" id="ProtNLM"/>
    </source>
</evidence>
<name>A0A1G6BRH5_9GAMM</name>
<protein>
    <recommendedName>
        <fullName evidence="4">Phosphate-selective porin O and P</fullName>
    </recommendedName>
</protein>
<dbReference type="RefSeq" id="WP_092592168.1">
    <property type="nucleotide sequence ID" value="NZ_FMXN01000004.1"/>
</dbReference>